<dbReference type="InterPro" id="IPR036396">
    <property type="entry name" value="Cyt_P450_sf"/>
</dbReference>
<keyword evidence="2" id="KW-1185">Reference proteome</keyword>
<dbReference type="GO" id="GO:0016705">
    <property type="term" value="F:oxidoreductase activity, acting on paired donors, with incorporation or reduction of molecular oxygen"/>
    <property type="evidence" value="ECO:0007669"/>
    <property type="project" value="InterPro"/>
</dbReference>
<comment type="caution">
    <text evidence="1">The sequence shown here is derived from an EMBL/GenBank/DDBJ whole genome shotgun (WGS) entry which is preliminary data.</text>
</comment>
<evidence type="ECO:0008006" key="3">
    <source>
        <dbReference type="Google" id="ProtNLM"/>
    </source>
</evidence>
<dbReference type="AlphaFoldDB" id="A0A643JTY2"/>
<name>A0A643JTY2_9ACTN</name>
<accession>A0A643JTY2</accession>
<dbReference type="GO" id="GO:0004497">
    <property type="term" value="F:monooxygenase activity"/>
    <property type="evidence" value="ECO:0007669"/>
    <property type="project" value="InterPro"/>
</dbReference>
<organism evidence="1 2">
    <name type="scientific">Streptomyces luteolifulvus</name>
    <dbReference type="NCBI Taxonomy" id="2615112"/>
    <lineage>
        <taxon>Bacteria</taxon>
        <taxon>Bacillati</taxon>
        <taxon>Actinomycetota</taxon>
        <taxon>Actinomycetes</taxon>
        <taxon>Kitasatosporales</taxon>
        <taxon>Streptomycetaceae</taxon>
        <taxon>Streptomyces</taxon>
    </lineage>
</organism>
<dbReference type="EMBL" id="VZRB01000080">
    <property type="protein sequence ID" value="KAB1138969.1"/>
    <property type="molecule type" value="Genomic_DNA"/>
</dbReference>
<dbReference type="GO" id="GO:0005506">
    <property type="term" value="F:iron ion binding"/>
    <property type="evidence" value="ECO:0007669"/>
    <property type="project" value="InterPro"/>
</dbReference>
<sequence length="68" mass="7997">MPLTNPRFSVLSEDYAAAPYRSFAWLREQVPVHYEPAIDSYFLSRHRDVKRVLTDHEAFTTETLQVRA</sequence>
<protein>
    <recommendedName>
        <fullName evidence="3">Cytochrome P450</fullName>
    </recommendedName>
</protein>
<evidence type="ECO:0000313" key="2">
    <source>
        <dbReference type="Proteomes" id="UP000442707"/>
    </source>
</evidence>
<gene>
    <name evidence="1" type="ORF">F7R91_41465</name>
</gene>
<reference evidence="1 2" key="1">
    <citation type="submission" date="2019-09" db="EMBL/GenBank/DDBJ databases">
        <title>Screening of Novel Bioactive Compounds from Soil-Associated.</title>
        <authorList>
            <person name="Zhao S."/>
        </authorList>
    </citation>
    <scope>NUCLEOTIDE SEQUENCE [LARGE SCALE GENOMIC DNA]</scope>
    <source>
        <strain evidence="1 2">HIT-DPA4</strain>
    </source>
</reference>
<dbReference type="RefSeq" id="WP_150959018.1">
    <property type="nucleotide sequence ID" value="NZ_VZRB01000080.1"/>
</dbReference>
<evidence type="ECO:0000313" key="1">
    <source>
        <dbReference type="EMBL" id="KAB1138969.1"/>
    </source>
</evidence>
<proteinExistence type="predicted"/>
<dbReference type="Proteomes" id="UP000442707">
    <property type="component" value="Unassembled WGS sequence"/>
</dbReference>
<dbReference type="Gene3D" id="1.10.630.10">
    <property type="entry name" value="Cytochrome P450"/>
    <property type="match status" value="1"/>
</dbReference>
<dbReference type="GO" id="GO:0020037">
    <property type="term" value="F:heme binding"/>
    <property type="evidence" value="ECO:0007669"/>
    <property type="project" value="InterPro"/>
</dbReference>